<dbReference type="CDD" id="cd00130">
    <property type="entry name" value="PAS"/>
    <property type="match status" value="1"/>
</dbReference>
<name>A0A5C4W397_9ACTN</name>
<dbReference type="Proteomes" id="UP000313231">
    <property type="component" value="Unassembled WGS sequence"/>
</dbReference>
<dbReference type="RefSeq" id="WP_139622355.1">
    <property type="nucleotide sequence ID" value="NZ_VDMP01000021.1"/>
</dbReference>
<evidence type="ECO:0000259" key="1">
    <source>
        <dbReference type="Pfam" id="PF08448"/>
    </source>
</evidence>
<gene>
    <name evidence="2" type="ORF">FHP29_08045</name>
</gene>
<dbReference type="InterPro" id="IPR013656">
    <property type="entry name" value="PAS_4"/>
</dbReference>
<feature type="domain" description="PAS fold-4" evidence="1">
    <location>
        <begin position="10"/>
        <end position="128"/>
    </location>
</feature>
<evidence type="ECO:0000313" key="3">
    <source>
        <dbReference type="Proteomes" id="UP000313231"/>
    </source>
</evidence>
<evidence type="ECO:0000313" key="2">
    <source>
        <dbReference type="EMBL" id="TNM41915.1"/>
    </source>
</evidence>
<proteinExistence type="predicted"/>
<dbReference type="SUPFAM" id="SSF55785">
    <property type="entry name" value="PYP-like sensor domain (PAS domain)"/>
    <property type="match status" value="1"/>
</dbReference>
<dbReference type="InterPro" id="IPR000014">
    <property type="entry name" value="PAS"/>
</dbReference>
<dbReference type="Pfam" id="PF08448">
    <property type="entry name" value="PAS_4"/>
    <property type="match status" value="1"/>
</dbReference>
<comment type="caution">
    <text evidence="2">The sequence shown here is derived from an EMBL/GenBank/DDBJ whole genome shotgun (WGS) entry which is preliminary data.</text>
</comment>
<keyword evidence="3" id="KW-1185">Reference proteome</keyword>
<protein>
    <recommendedName>
        <fullName evidence="1">PAS fold-4 domain-containing protein</fullName>
    </recommendedName>
</protein>
<dbReference type="InterPro" id="IPR035965">
    <property type="entry name" value="PAS-like_dom_sf"/>
</dbReference>
<accession>A0A5C4W397</accession>
<organism evidence="2 3">
    <name type="scientific">Nocardioides albidus</name>
    <dbReference type="NCBI Taxonomy" id="1517589"/>
    <lineage>
        <taxon>Bacteria</taxon>
        <taxon>Bacillati</taxon>
        <taxon>Actinomycetota</taxon>
        <taxon>Actinomycetes</taxon>
        <taxon>Propionibacteriales</taxon>
        <taxon>Nocardioidaceae</taxon>
        <taxon>Nocardioides</taxon>
    </lineage>
</organism>
<dbReference type="OrthoDB" id="7466251at2"/>
<reference evidence="2 3" key="1">
    <citation type="journal article" date="2016" name="Int. J. Syst. Evol. Microbiol.">
        <title>Nocardioides albidus sp. nov., an actinobacterium isolated from garden soil.</title>
        <authorList>
            <person name="Singh H."/>
            <person name="Du J."/>
            <person name="Trinh H."/>
            <person name="Won K."/>
            <person name="Yang J.E."/>
            <person name="Yin C."/>
            <person name="Kook M."/>
            <person name="Yi T.H."/>
        </authorList>
    </citation>
    <scope>NUCLEOTIDE SEQUENCE [LARGE SCALE GENOMIC DNA]</scope>
    <source>
        <strain evidence="2 3">CCTCC AB 2015297</strain>
    </source>
</reference>
<dbReference type="EMBL" id="VDMP01000021">
    <property type="protein sequence ID" value="TNM41915.1"/>
    <property type="molecule type" value="Genomic_DNA"/>
</dbReference>
<sequence length="134" mass="14665">MNAPDFERLFNAIPANYLVLDLDWNIVAITDTALGERARDEVVGRSQFEVFPDNPDDPDAAGTAAMRAALERVLEERAGHVMPVTRYDIADADGVFQMHYWQPVNQPVFDGTGEITHVIHGVEDVTATVGAKGA</sequence>
<dbReference type="AlphaFoldDB" id="A0A5C4W397"/>
<dbReference type="Gene3D" id="3.30.450.20">
    <property type="entry name" value="PAS domain"/>
    <property type="match status" value="1"/>
</dbReference>